<dbReference type="EMBL" id="UINC01037640">
    <property type="protein sequence ID" value="SVB33423.1"/>
    <property type="molecule type" value="Genomic_DNA"/>
</dbReference>
<reference evidence="1" key="1">
    <citation type="submission" date="2018-05" db="EMBL/GenBank/DDBJ databases">
        <authorList>
            <person name="Lanie J.A."/>
            <person name="Ng W.-L."/>
            <person name="Kazmierczak K.M."/>
            <person name="Andrzejewski T.M."/>
            <person name="Davidsen T.M."/>
            <person name="Wayne K.J."/>
            <person name="Tettelin H."/>
            <person name="Glass J.I."/>
            <person name="Rusch D."/>
            <person name="Podicherti R."/>
            <person name="Tsui H.-C.T."/>
            <person name="Winkler M.E."/>
        </authorList>
    </citation>
    <scope>NUCLEOTIDE SEQUENCE</scope>
</reference>
<dbReference type="AlphaFoldDB" id="A0A382D755"/>
<organism evidence="1">
    <name type="scientific">marine metagenome</name>
    <dbReference type="NCBI Taxonomy" id="408172"/>
    <lineage>
        <taxon>unclassified sequences</taxon>
        <taxon>metagenomes</taxon>
        <taxon>ecological metagenomes</taxon>
    </lineage>
</organism>
<feature type="non-terminal residue" evidence="1">
    <location>
        <position position="1"/>
    </location>
</feature>
<proteinExistence type="predicted"/>
<evidence type="ECO:0008006" key="2">
    <source>
        <dbReference type="Google" id="ProtNLM"/>
    </source>
</evidence>
<name>A0A382D755_9ZZZZ</name>
<sequence>VFFLLLLKENYEGYFRILLGLLTFVKMFNKIIIFNGRAIIQCIISFILSTTTFTMGQNEWVQLHDGPEFTISGVAQFNNGYIVVHDNKRKDQPRVSFINKNNEIKQITWPKNKLPFDLEGVGRLPGFEDQFIMMESSGICYRVFIEPIHYSITIINVFKLPNIKNYMNLEGLSIFEVDAKYKIVYGDRGSMIRQSVLLIARYDPSIDFVSDIESYTINLPEPKQHKRNIADLTIDDRNILWTSATSDPGDNGPFETMLYEIGEFNLAGDFTPYKIDKPLFSFPGQKVEAMVFEEPYIILMTDNENFGATLHNIDVSFLK</sequence>
<protein>
    <recommendedName>
        <fullName evidence="2">Phytase-like domain-containing protein</fullName>
    </recommendedName>
</protein>
<evidence type="ECO:0000313" key="1">
    <source>
        <dbReference type="EMBL" id="SVB33423.1"/>
    </source>
</evidence>
<accession>A0A382D755</accession>
<gene>
    <name evidence="1" type="ORF">METZ01_LOCUS186277</name>
</gene>